<dbReference type="Gene3D" id="3.40.50.720">
    <property type="entry name" value="NAD(P)-binding Rossmann-like Domain"/>
    <property type="match status" value="1"/>
</dbReference>
<evidence type="ECO:0000256" key="2">
    <source>
        <dbReference type="RuleBase" id="RU364082"/>
    </source>
</evidence>
<dbReference type="NCBIfam" id="TIGR01214">
    <property type="entry name" value="rmlD"/>
    <property type="match status" value="1"/>
</dbReference>
<keyword evidence="2 4" id="KW-0560">Oxidoreductase</keyword>
<evidence type="ECO:0000256" key="1">
    <source>
        <dbReference type="ARBA" id="ARBA00010944"/>
    </source>
</evidence>
<evidence type="ECO:0000259" key="3">
    <source>
        <dbReference type="Pfam" id="PF04321"/>
    </source>
</evidence>
<proteinExistence type="inferred from homology"/>
<dbReference type="EC" id="1.1.1.133" evidence="2"/>
<dbReference type="PANTHER" id="PTHR10491:SF4">
    <property type="entry name" value="METHIONINE ADENOSYLTRANSFERASE 2 SUBUNIT BETA"/>
    <property type="match status" value="1"/>
</dbReference>
<dbReference type="InterPro" id="IPR029903">
    <property type="entry name" value="RmlD-like-bd"/>
</dbReference>
<comment type="similarity">
    <text evidence="1 2">Belongs to the dTDP-4-dehydrorhamnose reductase family.</text>
</comment>
<dbReference type="PANTHER" id="PTHR10491">
    <property type="entry name" value="DTDP-4-DEHYDRORHAMNOSE REDUCTASE"/>
    <property type="match status" value="1"/>
</dbReference>
<sequence>MKILITGGKGMLARALIKRLQSRHEVVITGREEMDVEKTAEVFAVAGDIRPETILHCGAWTHVDACESDPQKAFRINAWGARNVAAAALKYGADLIYFSSDYVFDGTSKEPYREHDAKNPLNVYGRSKSFGEEAVAGIVARHVIIRISGLFGVGGACFPETILRKARLGERLDVVSDQILAPTYAPHVAEGVDRLLGSGLYGIYHLTSDGATTWFDFAQEILKLSGLAETRLHPLNTMESHRPAERPRYSVLDTSNFRHTFSWSPPSWRAGLREYLGELAES</sequence>
<dbReference type="InterPro" id="IPR005913">
    <property type="entry name" value="dTDP_dehydrorham_reduct"/>
</dbReference>
<feature type="domain" description="RmlD-like substrate binding" evidence="3">
    <location>
        <begin position="1"/>
        <end position="279"/>
    </location>
</feature>
<dbReference type="Proteomes" id="UP000777784">
    <property type="component" value="Unassembled WGS sequence"/>
</dbReference>
<dbReference type="GO" id="GO:0008831">
    <property type="term" value="F:dTDP-4-dehydrorhamnose reductase activity"/>
    <property type="evidence" value="ECO:0007669"/>
    <property type="project" value="UniProtKB-EC"/>
</dbReference>
<dbReference type="Gene3D" id="3.90.25.10">
    <property type="entry name" value="UDP-galactose 4-epimerase, domain 1"/>
    <property type="match status" value="1"/>
</dbReference>
<evidence type="ECO:0000313" key="5">
    <source>
        <dbReference type="Proteomes" id="UP000777784"/>
    </source>
</evidence>
<keyword evidence="2" id="KW-0521">NADP</keyword>
<comment type="caution">
    <text evidence="4">The sequence shown here is derived from an EMBL/GenBank/DDBJ whole genome shotgun (WGS) entry which is preliminary data.</text>
</comment>
<dbReference type="Pfam" id="PF04321">
    <property type="entry name" value="RmlD_sub_bind"/>
    <property type="match status" value="1"/>
</dbReference>
<name>A0A948W546_UNCEI</name>
<accession>A0A948W546</accession>
<comment type="pathway">
    <text evidence="2">Carbohydrate biosynthesis; dTDP-L-rhamnose biosynthesis.</text>
</comment>
<reference evidence="4" key="1">
    <citation type="submission" date="2021-05" db="EMBL/GenBank/DDBJ databases">
        <title>Energy efficiency and biological interactions define the core microbiome of deep oligotrophic groundwater.</title>
        <authorList>
            <person name="Mehrshad M."/>
            <person name="Lopez-Fernandez M."/>
            <person name="Bell E."/>
            <person name="Bernier-Latmani R."/>
            <person name="Bertilsson S."/>
            <person name="Dopson M."/>
        </authorList>
    </citation>
    <scope>NUCLEOTIDE SEQUENCE</scope>
    <source>
        <strain evidence="4">Modern_marine.mb.64</strain>
    </source>
</reference>
<protein>
    <recommendedName>
        <fullName evidence="2">dTDP-4-dehydrorhamnose reductase</fullName>
        <ecNumber evidence="2">1.1.1.133</ecNumber>
    </recommendedName>
</protein>
<organism evidence="4 5">
    <name type="scientific">Eiseniibacteriota bacterium</name>
    <dbReference type="NCBI Taxonomy" id="2212470"/>
    <lineage>
        <taxon>Bacteria</taxon>
        <taxon>Candidatus Eiseniibacteriota</taxon>
    </lineage>
</organism>
<dbReference type="EMBL" id="JAHJDP010000012">
    <property type="protein sequence ID" value="MBU2689650.1"/>
    <property type="molecule type" value="Genomic_DNA"/>
</dbReference>
<gene>
    <name evidence="4" type="primary">rfbD</name>
    <name evidence="4" type="ORF">KJ970_01870</name>
</gene>
<dbReference type="InterPro" id="IPR036291">
    <property type="entry name" value="NAD(P)-bd_dom_sf"/>
</dbReference>
<dbReference type="SUPFAM" id="SSF51735">
    <property type="entry name" value="NAD(P)-binding Rossmann-fold domains"/>
    <property type="match status" value="1"/>
</dbReference>
<evidence type="ECO:0000313" key="4">
    <source>
        <dbReference type="EMBL" id="MBU2689650.1"/>
    </source>
</evidence>
<dbReference type="CDD" id="cd05254">
    <property type="entry name" value="dTDP_HR_like_SDR_e"/>
    <property type="match status" value="1"/>
</dbReference>
<dbReference type="AlphaFoldDB" id="A0A948W546"/>
<comment type="function">
    <text evidence="2">Catalyzes the reduction of dTDP-6-deoxy-L-lyxo-4-hexulose to yield dTDP-L-rhamnose.</text>
</comment>